<gene>
    <name evidence="3" type="ORF">AK812_SmicGene36364</name>
</gene>
<dbReference type="EMBL" id="LSRX01001154">
    <property type="protein sequence ID" value="OLP82939.1"/>
    <property type="molecule type" value="Genomic_DNA"/>
</dbReference>
<sequence length="1166" mass="126985">MYLAGPNTYYPLNAFSKKQTSITMSSTESEVVSANHGVRAQGLPSLSLWIFLWRQVEIDPANHKVRPKTPCPVKIDGVIARVDPELDGDSEKMRHTDRPDIEGAAEQLLSAKVNQQIAVEGASHNTKAAYPLRTKADLVLWNHDHDLESNLLTSEACPCAAGRKTTPDIMTTTQTGVDRPTAPLTVYHQGDTARLEWLHSLLWCDIFGDELSQTTSEDFTTTLSAVYADKPPQVAAQVTFAGSANADQFPTIKKLAEVSDEGLSRIQPGDSRGREKGLVIVSDSTTVFMAGKRTFCDLAPDIKEMRTGNGILSHYAHVEYCPIWGASLPPIVDKVHELVGKIIQESSRPQSLAVDVMIIWMGNELFGRRGVFVASLSSPSEENVKFLQEAYPFDRYGERVYRMKHVFDRALFNAQYSRRLLRQAEIQQATEDCPDPWETEWAASSSAGPSTTATFDEVMAAIPYRTPDNQTIAGLRRLRAEGEAIQAKAKAAREAAAPHSGGRMLPPAEDLIGYTWDEDAILNDMLGVDDAMFGSHDAEGMVILTKADIPTAHLDKLVPSPCQFLHSDQDIDQTRLNGLVRSPGQFVRCWSSRPVSASVQNRPRLVRSLGQLVRSDRGNRPGPVDRVRPGRHPVQFVRSDRPGRPFRSGRSGHPVDRVRSVGQFSGPIGPVARSGRVGPFARQFVRSPVPVSFSFRPDLVTGLNGEPGCPKTQEAFPESGYARLATAGVFRCLHASRCPGAPDCATGYFGPLCVDCAPGFRSTGTACAECLDLHGESIRFVSCALLGVLCLAAAAGMAYAYRGRFPSPGLTSQCAGRLFVTQAPVLLQLAQLWSVMGHLGALRDHEKEAVMEAEDASAATTGAVDSDPLLSYVEVLQLTGRELISFVDLQCRADGTSVRAFLSLATPLFPLVVLAVCTCLELGSRGTGVNAALKALTLLFVGGAAGAVQLLSCQEYDGEGRQIPEEFAFRPLFPSLRCADHGGLAAWVDAVGWSSGVVYAIVVPVFLDVLFAKQSVCTQQTKTVLLVSDDKTADHVQLEVKRAYKSDHIEEEVLVKRNVAAAAAFIAAGFRGRATVQLTEDKVIVIPLQRSSLVDSEITAENLFVQSNTSQADAVRRNVMMQMLIERSILEEITSDRMMIGAKQLLNKYASGSYVWMEAVQWARAL</sequence>
<feature type="transmembrane region" description="Helical" evidence="2">
    <location>
        <begin position="932"/>
        <end position="951"/>
    </location>
</feature>
<feature type="transmembrane region" description="Helical" evidence="2">
    <location>
        <begin position="990"/>
        <end position="1012"/>
    </location>
</feature>
<reference evidence="3 4" key="1">
    <citation type="submission" date="2016-02" db="EMBL/GenBank/DDBJ databases">
        <title>Genome analysis of coral dinoflagellate symbionts highlights evolutionary adaptations to a symbiotic lifestyle.</title>
        <authorList>
            <person name="Aranda M."/>
            <person name="Li Y."/>
            <person name="Liew Y.J."/>
            <person name="Baumgarten S."/>
            <person name="Simakov O."/>
            <person name="Wilson M."/>
            <person name="Piel J."/>
            <person name="Ashoor H."/>
            <person name="Bougouffa S."/>
            <person name="Bajic V.B."/>
            <person name="Ryu T."/>
            <person name="Ravasi T."/>
            <person name="Bayer T."/>
            <person name="Micklem G."/>
            <person name="Kim H."/>
            <person name="Bhak J."/>
            <person name="Lajeunesse T.C."/>
            <person name="Voolstra C.R."/>
        </authorList>
    </citation>
    <scope>NUCLEOTIDE SEQUENCE [LARGE SCALE GENOMIC DNA]</scope>
    <source>
        <strain evidence="3 4">CCMP2467</strain>
    </source>
</reference>
<keyword evidence="2" id="KW-1133">Transmembrane helix</keyword>
<comment type="caution">
    <text evidence="3">The sequence shown here is derived from an EMBL/GenBank/DDBJ whole genome shotgun (WGS) entry which is preliminary data.</text>
</comment>
<evidence type="ECO:0000256" key="2">
    <source>
        <dbReference type="SAM" id="Phobius"/>
    </source>
</evidence>
<organism evidence="3 4">
    <name type="scientific">Symbiodinium microadriaticum</name>
    <name type="common">Dinoflagellate</name>
    <name type="synonym">Zooxanthella microadriatica</name>
    <dbReference type="NCBI Taxonomy" id="2951"/>
    <lineage>
        <taxon>Eukaryota</taxon>
        <taxon>Sar</taxon>
        <taxon>Alveolata</taxon>
        <taxon>Dinophyceae</taxon>
        <taxon>Suessiales</taxon>
        <taxon>Symbiodiniaceae</taxon>
        <taxon>Symbiodinium</taxon>
    </lineage>
</organism>
<name>A0A1Q9CJ25_SYMMI</name>
<feature type="region of interest" description="Disordered" evidence="1">
    <location>
        <begin position="614"/>
        <end position="663"/>
    </location>
</feature>
<proteinExistence type="predicted"/>
<keyword evidence="2" id="KW-0472">Membrane</keyword>
<feature type="compositionally biased region" description="Basic and acidic residues" evidence="1">
    <location>
        <begin position="614"/>
        <end position="628"/>
    </location>
</feature>
<dbReference type="AlphaFoldDB" id="A0A1Q9CJ25"/>
<evidence type="ECO:0000256" key="1">
    <source>
        <dbReference type="SAM" id="MobiDB-lite"/>
    </source>
</evidence>
<keyword evidence="2" id="KW-0812">Transmembrane</keyword>
<protein>
    <submittedName>
        <fullName evidence="3">Uncharacterized protein</fullName>
    </submittedName>
</protein>
<accession>A0A1Q9CJ25</accession>
<feature type="transmembrane region" description="Helical" evidence="2">
    <location>
        <begin position="900"/>
        <end position="920"/>
    </location>
</feature>
<evidence type="ECO:0000313" key="3">
    <source>
        <dbReference type="EMBL" id="OLP82939.1"/>
    </source>
</evidence>
<keyword evidence="4" id="KW-1185">Reference proteome</keyword>
<dbReference type="Proteomes" id="UP000186817">
    <property type="component" value="Unassembled WGS sequence"/>
</dbReference>
<evidence type="ECO:0000313" key="4">
    <source>
        <dbReference type="Proteomes" id="UP000186817"/>
    </source>
</evidence>
<dbReference type="OrthoDB" id="442066at2759"/>